<dbReference type="Proteomes" id="UP000289726">
    <property type="component" value="Chromosome"/>
</dbReference>
<evidence type="ECO:0000313" key="3">
    <source>
        <dbReference type="EMBL" id="QBF24093.1"/>
    </source>
</evidence>
<dbReference type="RefSeq" id="WP_130427993.1">
    <property type="nucleotide sequence ID" value="NZ_CP035949.1"/>
</dbReference>
<organism evidence="3 4">
    <name type="scientific">'Catharanthus roseus' aster yellows phytoplasma</name>
    <dbReference type="NCBI Taxonomy" id="1193712"/>
    <lineage>
        <taxon>Bacteria</taxon>
        <taxon>Bacillati</taxon>
        <taxon>Mycoplasmatota</taxon>
        <taxon>Mollicutes</taxon>
        <taxon>Acholeplasmatales</taxon>
        <taxon>Acholeplasmataceae</taxon>
        <taxon>Candidatus Phytoplasma</taxon>
        <taxon>16SrI (Aster yellows group)</taxon>
    </lineage>
</organism>
<name>A0A4P6MCX2_9MOLU</name>
<dbReference type="EMBL" id="CP035949">
    <property type="protein sequence ID" value="QBF24093.1"/>
    <property type="molecule type" value="Genomic_DNA"/>
</dbReference>
<dbReference type="InterPro" id="IPR051319">
    <property type="entry name" value="Oligoribo/pAp-PDE_c-di-AMP_PDE"/>
</dbReference>
<sequence length="322" mass="36539">MKIIYNKIKAFETIIIHGHINPDGDCYGAQLGLKDAITATFPQKKVYAVGQQNHSLSFVGVMDEVCDSLYQSALAIVVDCGQENKISDQRFKLAKDTIRIDHHLLMDNYCNYQWVDANYSSCSQMIFEFKEKCNMKLTHKGALAMYVGMVTDTGNFCFDRVDQNTLKAASSLLAFDLDVSQIFFHLNKETLTLFQYKAYIYQNVVTSQGFAYVFISQETLKKFNLHIDVAASLVNILGHLENHPVWAFFLEQPDLTIRARIRSRGPEINSIARQFKGGGHLRACGATLNNNQEMTFFIAQIKDSIKAFETKSQDKNPKLIKN</sequence>
<dbReference type="InterPro" id="IPR038763">
    <property type="entry name" value="DHH_sf"/>
</dbReference>
<accession>A0A4P6MCX2</accession>
<evidence type="ECO:0000313" key="4">
    <source>
        <dbReference type="Proteomes" id="UP000289726"/>
    </source>
</evidence>
<dbReference type="InterPro" id="IPR003156">
    <property type="entry name" value="DHHA1_dom"/>
</dbReference>
<dbReference type="AlphaFoldDB" id="A0A4P6MCX2"/>
<dbReference type="GO" id="GO:0003676">
    <property type="term" value="F:nucleic acid binding"/>
    <property type="evidence" value="ECO:0007669"/>
    <property type="project" value="InterPro"/>
</dbReference>
<dbReference type="PANTHER" id="PTHR47618:SF1">
    <property type="entry name" value="BIFUNCTIONAL OLIGORIBONUCLEASE AND PAP PHOSPHATASE NRNA"/>
    <property type="match status" value="1"/>
</dbReference>
<reference evidence="3 4" key="1">
    <citation type="submission" date="2019-02" db="EMBL/GenBank/DDBJ databases">
        <title>Draft Genome Sequence of Maize Bushy Stunt-like Phytoplasma group 16SrI-B (Aster yellows) in South Africa.</title>
        <authorList>
            <person name="Coetzee B."/>
            <person name="Douglas-Smit N."/>
            <person name="Maree H.J."/>
            <person name="Burger J.T."/>
            <person name="Kruger K."/>
            <person name="Pietersen G."/>
        </authorList>
    </citation>
    <scope>NUCLEOTIDE SEQUENCE [LARGE SCALE GENOMIC DNA]</scope>
    <source>
        <strain evidence="3 4">De Villa</strain>
    </source>
</reference>
<dbReference type="Gene3D" id="3.90.1640.10">
    <property type="entry name" value="inorganic pyrophosphatase (n-terminal core)"/>
    <property type="match status" value="1"/>
</dbReference>
<dbReference type="Pfam" id="PF01368">
    <property type="entry name" value="DHH"/>
    <property type="match status" value="1"/>
</dbReference>
<evidence type="ECO:0000259" key="1">
    <source>
        <dbReference type="Pfam" id="PF01368"/>
    </source>
</evidence>
<keyword evidence="4" id="KW-1185">Reference proteome</keyword>
<protein>
    <submittedName>
        <fullName evidence="3">Bifunctional oligoribonuclease/PAP phosphatase NrnA</fullName>
    </submittedName>
</protein>
<dbReference type="PANTHER" id="PTHR47618">
    <property type="entry name" value="BIFUNCTIONAL OLIGORIBONUCLEASE AND PAP PHOSPHATASE NRNA"/>
    <property type="match status" value="1"/>
</dbReference>
<feature type="domain" description="DHHA1" evidence="2">
    <location>
        <begin position="213"/>
        <end position="306"/>
    </location>
</feature>
<evidence type="ECO:0000259" key="2">
    <source>
        <dbReference type="Pfam" id="PF02272"/>
    </source>
</evidence>
<gene>
    <name evidence="3" type="ORF">EXT02_02820</name>
</gene>
<dbReference type="InterPro" id="IPR001667">
    <property type="entry name" value="DDH_dom"/>
</dbReference>
<dbReference type="Pfam" id="PF02272">
    <property type="entry name" value="DHHA1"/>
    <property type="match status" value="1"/>
</dbReference>
<dbReference type="SUPFAM" id="SSF64182">
    <property type="entry name" value="DHH phosphoesterases"/>
    <property type="match status" value="1"/>
</dbReference>
<dbReference type="Gene3D" id="3.10.310.30">
    <property type="match status" value="1"/>
</dbReference>
<feature type="domain" description="DDH" evidence="1">
    <location>
        <begin position="14"/>
        <end position="149"/>
    </location>
</feature>
<proteinExistence type="predicted"/>